<dbReference type="eggNOG" id="KOG0017">
    <property type="taxonomic scope" value="Eukaryota"/>
</dbReference>
<accession>U5D5W3</accession>
<organism evidence="2 3">
    <name type="scientific">Amborella trichopoda</name>
    <dbReference type="NCBI Taxonomy" id="13333"/>
    <lineage>
        <taxon>Eukaryota</taxon>
        <taxon>Viridiplantae</taxon>
        <taxon>Streptophyta</taxon>
        <taxon>Embryophyta</taxon>
        <taxon>Tracheophyta</taxon>
        <taxon>Spermatophyta</taxon>
        <taxon>Magnoliopsida</taxon>
        <taxon>Amborellales</taxon>
        <taxon>Amborellaceae</taxon>
        <taxon>Amborella</taxon>
    </lineage>
</organism>
<dbReference type="AlphaFoldDB" id="U5D5W3"/>
<reference evidence="3" key="1">
    <citation type="journal article" date="2013" name="Science">
        <title>The Amborella genome and the evolution of flowering plants.</title>
        <authorList>
            <consortium name="Amborella Genome Project"/>
        </authorList>
    </citation>
    <scope>NUCLEOTIDE SEQUENCE [LARGE SCALE GENOMIC DNA]</scope>
</reference>
<proteinExistence type="predicted"/>
<dbReference type="Proteomes" id="UP000017836">
    <property type="component" value="Unassembled WGS sequence"/>
</dbReference>
<name>U5D5W3_AMBTC</name>
<protein>
    <recommendedName>
        <fullName evidence="1">Retrovirus-related Pol polyprotein from transposon TNT 1-94-like beta-barrel domain-containing protein</fullName>
    </recommendedName>
</protein>
<evidence type="ECO:0000259" key="1">
    <source>
        <dbReference type="Pfam" id="PF22936"/>
    </source>
</evidence>
<evidence type="ECO:0000313" key="2">
    <source>
        <dbReference type="EMBL" id="ERN15743.1"/>
    </source>
</evidence>
<evidence type="ECO:0000313" key="3">
    <source>
        <dbReference type="Proteomes" id="UP000017836"/>
    </source>
</evidence>
<dbReference type="EMBL" id="KI392495">
    <property type="protein sequence ID" value="ERN15743.1"/>
    <property type="molecule type" value="Genomic_DNA"/>
</dbReference>
<dbReference type="InterPro" id="IPR054722">
    <property type="entry name" value="PolX-like_BBD"/>
</dbReference>
<dbReference type="Gramene" id="ERN15743">
    <property type="protein sequence ID" value="ERN15743"/>
    <property type="gene ID" value="AMTR_s00039p00067100"/>
</dbReference>
<dbReference type="Pfam" id="PF22936">
    <property type="entry name" value="Pol_BBD"/>
    <property type="match status" value="1"/>
</dbReference>
<sequence>MERGEPNHPKDIAFLVEETLSITPSDDWWIDLGATRHITTSKEHVMDFREKKVGDWKLYMGNSSWVHIFGEATVKLPLPSGSTLTLNDVFYAPDMKRNLIKMGSK</sequence>
<dbReference type="PANTHER" id="PTHR47592">
    <property type="entry name" value="PBF68 PROTEIN"/>
    <property type="match status" value="1"/>
</dbReference>
<dbReference type="OMA" id="TRRVCAN"/>
<dbReference type="PANTHER" id="PTHR47592:SF24">
    <property type="entry name" value="BNACNNG30200D PROTEIN"/>
    <property type="match status" value="1"/>
</dbReference>
<gene>
    <name evidence="2" type="ORF">AMTR_s00039p00067100</name>
</gene>
<feature type="domain" description="Retrovirus-related Pol polyprotein from transposon TNT 1-94-like beta-barrel" evidence="1">
    <location>
        <begin position="28"/>
        <end position="103"/>
    </location>
</feature>
<keyword evidence="3" id="KW-1185">Reference proteome</keyword>
<dbReference type="HOGENOM" id="CLU_177256_0_0_1"/>